<keyword evidence="3" id="KW-0812">Transmembrane</keyword>
<sequence length="644" mass="69215">MITRQVRDVIEEEGGTAFPEPPTLTQPPLQGVSPTLRKRQPSYIALRGTILALVGLGVVLLIVLCARQIGSRRLADRHTWRQLAESSSGGSPSGDGEKGDSEQCEAAAAGGVRETPAAAAAGEAAGASPVPAEAPASEGPSSEAAQATETAAPEAPPEPSSKPEEGPETSEPAVFKAPQTSPPRKRKAKTKHLEPQTPEPTYEPWREWMTGEPPVAPPQVQPVMGDSPLVRLLTRRDPVIKSAPPGQRPSPDSPAEEPRGPAAPASAFPGEDSAKPQPSLPTPQAAAGAAADAAGSEPGPPQAPSLPPTPPSPGSEDDRPQKRKAKTRHLEPELVKRQRKDAPAPEPEGQPPGAEFPHLWQEQQSILLQLLTRPRQPGALSTIPEERPLADFPRSLTGTLDLLGSALSFLPTQRPVLNFPTPRTADENALEGQLFKLEGLKEALAEALEEAEELEVVGDVESALSLSWFLEKLTARLEDEMQTAGLLLTEGTLRLMHEKAALVWQYMDSLRVDLSDARGFIDRSARSAEKRPHVEPPPLPTPQKEVDVGKRVLVLKLALMRVGMALRDYGSSPTPRARKTLRRVMDMARTLLSTTHEFVGNLTQRIQRSAAQWILNYAEVLQSLAASAEELLDKGPDPKDPQRL</sequence>
<keyword evidence="1" id="KW-0175">Coiled coil</keyword>
<dbReference type="OrthoDB" id="10464229at2759"/>
<feature type="compositionally biased region" description="Low complexity" evidence="2">
    <location>
        <begin position="285"/>
        <end position="297"/>
    </location>
</feature>
<gene>
    <name evidence="4" type="ORF">ETH_00000015</name>
</gene>
<dbReference type="OMA" id="TTHEFVG"/>
<keyword evidence="3" id="KW-0472">Membrane</keyword>
<evidence type="ECO:0000313" key="5">
    <source>
        <dbReference type="Proteomes" id="UP000030747"/>
    </source>
</evidence>
<dbReference type="AlphaFoldDB" id="U6KWH7"/>
<dbReference type="Proteomes" id="UP000030747">
    <property type="component" value="Unassembled WGS sequence"/>
</dbReference>
<protein>
    <submittedName>
        <fullName evidence="4">Uncharacterized protein</fullName>
    </submittedName>
</protein>
<dbReference type="RefSeq" id="XP_013233217.1">
    <property type="nucleotide sequence ID" value="XM_013377763.1"/>
</dbReference>
<evidence type="ECO:0000313" key="4">
    <source>
        <dbReference type="EMBL" id="CDJ42467.1"/>
    </source>
</evidence>
<reference evidence="4" key="1">
    <citation type="submission" date="2013-10" db="EMBL/GenBank/DDBJ databases">
        <title>Genomic analysis of the causative agents of coccidiosis in chickens.</title>
        <authorList>
            <person name="Reid A.J."/>
            <person name="Blake D."/>
            <person name="Billington K."/>
            <person name="Browne H."/>
            <person name="Dunn M."/>
            <person name="Hung S."/>
            <person name="Kawahara F."/>
            <person name="Miranda-Saavedra D."/>
            <person name="Mourier T."/>
            <person name="Nagra H."/>
            <person name="Otto T.D."/>
            <person name="Rawlings N."/>
            <person name="Sanchez A."/>
            <person name="Sanders M."/>
            <person name="Subramaniam C."/>
            <person name="Tay Y."/>
            <person name="Dear P."/>
            <person name="Doerig C."/>
            <person name="Gruber A."/>
            <person name="Parkinson J."/>
            <person name="Shirley M."/>
            <person name="Wan K.L."/>
            <person name="Berriman M."/>
            <person name="Tomley F."/>
            <person name="Pain A."/>
        </authorList>
    </citation>
    <scope>NUCLEOTIDE SEQUENCE [LARGE SCALE GENOMIC DNA]</scope>
    <source>
        <strain evidence="4">Houghton</strain>
    </source>
</reference>
<evidence type="ECO:0000256" key="1">
    <source>
        <dbReference type="SAM" id="Coils"/>
    </source>
</evidence>
<dbReference type="EMBL" id="HG675721">
    <property type="protein sequence ID" value="CDJ42467.1"/>
    <property type="molecule type" value="Genomic_DNA"/>
</dbReference>
<evidence type="ECO:0000256" key="3">
    <source>
        <dbReference type="SAM" id="Phobius"/>
    </source>
</evidence>
<organism evidence="4 5">
    <name type="scientific">Eimeria tenella</name>
    <name type="common">Coccidian parasite</name>
    <dbReference type="NCBI Taxonomy" id="5802"/>
    <lineage>
        <taxon>Eukaryota</taxon>
        <taxon>Sar</taxon>
        <taxon>Alveolata</taxon>
        <taxon>Apicomplexa</taxon>
        <taxon>Conoidasida</taxon>
        <taxon>Coccidia</taxon>
        <taxon>Eucoccidiorida</taxon>
        <taxon>Eimeriorina</taxon>
        <taxon>Eimeriidae</taxon>
        <taxon>Eimeria</taxon>
    </lineage>
</organism>
<reference evidence="4" key="2">
    <citation type="submission" date="2013-10" db="EMBL/GenBank/DDBJ databases">
        <authorList>
            <person name="Aslett M."/>
        </authorList>
    </citation>
    <scope>NUCLEOTIDE SEQUENCE [LARGE SCALE GENOMIC DNA]</scope>
    <source>
        <strain evidence="4">Houghton</strain>
    </source>
</reference>
<accession>U6KWH7</accession>
<feature type="region of interest" description="Disordered" evidence="2">
    <location>
        <begin position="13"/>
        <end position="35"/>
    </location>
</feature>
<feature type="coiled-coil region" evidence="1">
    <location>
        <begin position="430"/>
        <end position="457"/>
    </location>
</feature>
<dbReference type="GeneID" id="25249231"/>
<dbReference type="VEuPathDB" id="ToxoDB:ETH_00000015"/>
<feature type="compositionally biased region" description="Basic and acidic residues" evidence="2">
    <location>
        <begin position="328"/>
        <end position="343"/>
    </location>
</feature>
<feature type="compositionally biased region" description="Pro residues" evidence="2">
    <location>
        <begin position="298"/>
        <end position="313"/>
    </location>
</feature>
<feature type="region of interest" description="Disordered" evidence="2">
    <location>
        <begin position="75"/>
        <end position="356"/>
    </location>
</feature>
<dbReference type="VEuPathDB" id="ToxoDB:ETH2_1020300"/>
<evidence type="ECO:0000256" key="2">
    <source>
        <dbReference type="SAM" id="MobiDB-lite"/>
    </source>
</evidence>
<feature type="compositionally biased region" description="Low complexity" evidence="2">
    <location>
        <begin position="106"/>
        <end position="153"/>
    </location>
</feature>
<proteinExistence type="predicted"/>
<feature type="transmembrane region" description="Helical" evidence="3">
    <location>
        <begin position="44"/>
        <end position="64"/>
    </location>
</feature>
<keyword evidence="3" id="KW-1133">Transmembrane helix</keyword>
<keyword evidence="5" id="KW-1185">Reference proteome</keyword>
<name>U6KWH7_EIMTE</name>